<dbReference type="Proteomes" id="UP001209701">
    <property type="component" value="Unassembled WGS sequence"/>
</dbReference>
<protein>
    <submittedName>
        <fullName evidence="10">K+/H+ antiporter subunit F</fullName>
    </submittedName>
</protein>
<dbReference type="NCBIfam" id="NF004812">
    <property type="entry name" value="PRK06161.1"/>
    <property type="match status" value="1"/>
</dbReference>
<dbReference type="PIRSF" id="PIRSF028784">
    <property type="entry name" value="MrpF"/>
    <property type="match status" value="1"/>
</dbReference>
<evidence type="ECO:0000256" key="1">
    <source>
        <dbReference type="ARBA" id="ARBA00004651"/>
    </source>
</evidence>
<evidence type="ECO:0000313" key="11">
    <source>
        <dbReference type="Proteomes" id="UP001209701"/>
    </source>
</evidence>
<proteinExistence type="inferred from homology"/>
<keyword evidence="6 9" id="KW-1133">Transmembrane helix</keyword>
<feature type="transmembrane region" description="Helical" evidence="9">
    <location>
        <begin position="12"/>
        <end position="32"/>
    </location>
</feature>
<name>A0ABT2YHD6_9BURK</name>
<comment type="subcellular location">
    <subcellularLocation>
        <location evidence="1 8">Cell membrane</location>
        <topology evidence="1 8">Multi-pass membrane protein</topology>
    </subcellularLocation>
</comment>
<reference evidence="10 11" key="1">
    <citation type="submission" date="2021-11" db="EMBL/GenBank/DDBJ databases">
        <authorList>
            <person name="Liang Q."/>
            <person name="Mou H."/>
            <person name="Liu Z."/>
        </authorList>
    </citation>
    <scope>NUCLEOTIDE SEQUENCE [LARGE SCALE GENOMIC DNA]</scope>
    <source>
        <strain evidence="10 11">CHU3</strain>
    </source>
</reference>
<sequence length="99" mass="10368">MTTSLLLGLPILAWALNFATGAVGLALLLTGWRLAAGPTVTDRVLALDTMYVNLVALLVLQGLREGNGLMFEAALIIALLGFASTVALARYLGRGDVIE</sequence>
<feature type="transmembrane region" description="Helical" evidence="9">
    <location>
        <begin position="69"/>
        <end position="92"/>
    </location>
</feature>
<gene>
    <name evidence="10" type="ORF">LNV07_15440</name>
</gene>
<evidence type="ECO:0000256" key="6">
    <source>
        <dbReference type="ARBA" id="ARBA00022989"/>
    </source>
</evidence>
<keyword evidence="3 8" id="KW-0813">Transport</keyword>
<dbReference type="EMBL" id="JAJIRN010000006">
    <property type="protein sequence ID" value="MCV2369471.1"/>
    <property type="molecule type" value="Genomic_DNA"/>
</dbReference>
<feature type="transmembrane region" description="Helical" evidence="9">
    <location>
        <begin position="44"/>
        <end position="63"/>
    </location>
</feature>
<comment type="caution">
    <text evidence="10">The sequence shown here is derived from an EMBL/GenBank/DDBJ whole genome shotgun (WGS) entry which is preliminary data.</text>
</comment>
<keyword evidence="11" id="KW-1185">Reference proteome</keyword>
<dbReference type="RefSeq" id="WP_263572053.1">
    <property type="nucleotide sequence ID" value="NZ_JAJIRN010000006.1"/>
</dbReference>
<evidence type="ECO:0000256" key="7">
    <source>
        <dbReference type="ARBA" id="ARBA00023136"/>
    </source>
</evidence>
<evidence type="ECO:0000256" key="5">
    <source>
        <dbReference type="ARBA" id="ARBA00022692"/>
    </source>
</evidence>
<comment type="similarity">
    <text evidence="2 8">Belongs to the CPA3 antiporters (TC 2.A.63) subunit F family.</text>
</comment>
<organism evidence="10 11">
    <name type="scientific">Roseateles oligotrophus</name>
    <dbReference type="NCBI Taxonomy" id="1769250"/>
    <lineage>
        <taxon>Bacteria</taxon>
        <taxon>Pseudomonadati</taxon>
        <taxon>Pseudomonadota</taxon>
        <taxon>Betaproteobacteria</taxon>
        <taxon>Burkholderiales</taxon>
        <taxon>Sphaerotilaceae</taxon>
        <taxon>Roseateles</taxon>
    </lineage>
</organism>
<keyword evidence="8" id="KW-0406">Ion transport</keyword>
<keyword evidence="8" id="KW-0050">Antiport</keyword>
<evidence type="ECO:0000256" key="9">
    <source>
        <dbReference type="SAM" id="Phobius"/>
    </source>
</evidence>
<keyword evidence="5 9" id="KW-0812">Transmembrane</keyword>
<keyword evidence="7 8" id="KW-0472">Membrane</keyword>
<evidence type="ECO:0000256" key="2">
    <source>
        <dbReference type="ARBA" id="ARBA00009212"/>
    </source>
</evidence>
<dbReference type="Pfam" id="PF04066">
    <property type="entry name" value="MrpF_PhaF"/>
    <property type="match status" value="1"/>
</dbReference>
<evidence type="ECO:0000256" key="4">
    <source>
        <dbReference type="ARBA" id="ARBA00022475"/>
    </source>
</evidence>
<keyword evidence="4 8" id="KW-1003">Cell membrane</keyword>
<evidence type="ECO:0000313" key="10">
    <source>
        <dbReference type="EMBL" id="MCV2369471.1"/>
    </source>
</evidence>
<evidence type="ECO:0000256" key="8">
    <source>
        <dbReference type="PIRNR" id="PIRNR028784"/>
    </source>
</evidence>
<dbReference type="PANTHER" id="PTHR34702">
    <property type="entry name" value="NA(+)/H(+) ANTIPORTER SUBUNIT F1"/>
    <property type="match status" value="1"/>
</dbReference>
<accession>A0ABT2YHD6</accession>
<dbReference type="InterPro" id="IPR007208">
    <property type="entry name" value="MrpF/PhaF-like"/>
</dbReference>
<dbReference type="PANTHER" id="PTHR34702:SF1">
    <property type="entry name" value="NA(+)_H(+) ANTIPORTER SUBUNIT F"/>
    <property type="match status" value="1"/>
</dbReference>
<evidence type="ECO:0000256" key="3">
    <source>
        <dbReference type="ARBA" id="ARBA00022448"/>
    </source>
</evidence>